<comment type="caution">
    <text evidence="8">The sequence shown here is derived from an EMBL/GenBank/DDBJ whole genome shotgun (WGS) entry which is preliminary data.</text>
</comment>
<evidence type="ECO:0000256" key="4">
    <source>
        <dbReference type="ARBA" id="ARBA00022759"/>
    </source>
</evidence>
<accession>A0A1G2KG56</accession>
<dbReference type="AlphaFoldDB" id="A0A1G2KG56"/>
<comment type="similarity">
    <text evidence="1 7">Belongs to the endoribonuclease YbeY family.</text>
</comment>
<protein>
    <recommendedName>
        <fullName evidence="7">Endoribonuclease YbeY</fullName>
        <ecNumber evidence="7">3.1.-.-</ecNumber>
    </recommendedName>
</protein>
<dbReference type="NCBIfam" id="TIGR00043">
    <property type="entry name" value="rRNA maturation RNase YbeY"/>
    <property type="match status" value="1"/>
</dbReference>
<keyword evidence="7" id="KW-0690">Ribosome biogenesis</keyword>
<keyword evidence="7" id="KW-0963">Cytoplasm</keyword>
<gene>
    <name evidence="7" type="primary">ybeY</name>
    <name evidence="8" type="ORF">A3C07_04405</name>
</gene>
<feature type="binding site" evidence="7">
    <location>
        <position position="94"/>
    </location>
    <ligand>
        <name>Zn(2+)</name>
        <dbReference type="ChEBI" id="CHEBI:29105"/>
        <note>catalytic</note>
    </ligand>
</feature>
<evidence type="ECO:0000256" key="2">
    <source>
        <dbReference type="ARBA" id="ARBA00022722"/>
    </source>
</evidence>
<name>A0A1G2KG56_9BACT</name>
<dbReference type="GO" id="GO:0004222">
    <property type="term" value="F:metalloendopeptidase activity"/>
    <property type="evidence" value="ECO:0007669"/>
    <property type="project" value="InterPro"/>
</dbReference>
<dbReference type="GO" id="GO:0004521">
    <property type="term" value="F:RNA endonuclease activity"/>
    <property type="evidence" value="ECO:0007669"/>
    <property type="project" value="UniProtKB-UniRule"/>
</dbReference>
<keyword evidence="7" id="KW-0698">rRNA processing</keyword>
<evidence type="ECO:0000256" key="6">
    <source>
        <dbReference type="ARBA" id="ARBA00022833"/>
    </source>
</evidence>
<comment type="function">
    <text evidence="7">Single strand-specific metallo-endoribonuclease involved in late-stage 70S ribosome quality control and in maturation of the 3' terminus of the 16S rRNA.</text>
</comment>
<evidence type="ECO:0000313" key="9">
    <source>
        <dbReference type="Proteomes" id="UP000179023"/>
    </source>
</evidence>
<comment type="subcellular location">
    <subcellularLocation>
        <location evidence="7">Cytoplasm</location>
    </subcellularLocation>
</comment>
<keyword evidence="4 7" id="KW-0255">Endonuclease</keyword>
<sequence length="125" mass="14735">MVANVQTLVKLLPVALRKKLPREVVVVHIGEKDSRRLNRRYRKKNRSTNVLSLRYGPDYGEILVCPTVIRQEAKRSSVPYKYQMTKMVVHAMVHLAGIHHEKSRNMSRRFERLEQRILKKFKTAI</sequence>
<dbReference type="GO" id="GO:0006364">
    <property type="term" value="P:rRNA processing"/>
    <property type="evidence" value="ECO:0007669"/>
    <property type="project" value="UniProtKB-UniRule"/>
</dbReference>
<keyword evidence="5 7" id="KW-0378">Hydrolase</keyword>
<dbReference type="EC" id="3.1.-.-" evidence="7"/>
<comment type="cofactor">
    <cofactor evidence="7">
        <name>Zn(2+)</name>
        <dbReference type="ChEBI" id="CHEBI:29105"/>
    </cofactor>
    <text evidence="7">Binds 1 zinc ion.</text>
</comment>
<dbReference type="Pfam" id="PF02130">
    <property type="entry name" value="YbeY"/>
    <property type="match status" value="1"/>
</dbReference>
<proteinExistence type="inferred from homology"/>
<dbReference type="InterPro" id="IPR023091">
    <property type="entry name" value="MetalPrtase_cat_dom_sf_prd"/>
</dbReference>
<dbReference type="Proteomes" id="UP000179023">
    <property type="component" value="Unassembled WGS sequence"/>
</dbReference>
<dbReference type="Gene3D" id="3.40.390.30">
    <property type="entry name" value="Metalloproteases ('zincins'), catalytic domain"/>
    <property type="match status" value="1"/>
</dbReference>
<dbReference type="InterPro" id="IPR002036">
    <property type="entry name" value="YbeY"/>
</dbReference>
<dbReference type="SUPFAM" id="SSF55486">
    <property type="entry name" value="Metalloproteases ('zincins'), catalytic domain"/>
    <property type="match status" value="1"/>
</dbReference>
<feature type="binding site" evidence="7">
    <location>
        <position position="100"/>
    </location>
    <ligand>
        <name>Zn(2+)</name>
        <dbReference type="ChEBI" id="CHEBI:29105"/>
        <note>catalytic</note>
    </ligand>
</feature>
<keyword evidence="2 7" id="KW-0540">Nuclease</keyword>
<evidence type="ECO:0000256" key="7">
    <source>
        <dbReference type="HAMAP-Rule" id="MF_00009"/>
    </source>
</evidence>
<dbReference type="EMBL" id="MHQI01000065">
    <property type="protein sequence ID" value="OGZ98434.1"/>
    <property type="molecule type" value="Genomic_DNA"/>
</dbReference>
<reference evidence="8 9" key="1">
    <citation type="journal article" date="2016" name="Nat. Commun.">
        <title>Thousands of microbial genomes shed light on interconnected biogeochemical processes in an aquifer system.</title>
        <authorList>
            <person name="Anantharaman K."/>
            <person name="Brown C.T."/>
            <person name="Hug L.A."/>
            <person name="Sharon I."/>
            <person name="Castelle C.J."/>
            <person name="Probst A.J."/>
            <person name="Thomas B.C."/>
            <person name="Singh A."/>
            <person name="Wilkins M.J."/>
            <person name="Karaoz U."/>
            <person name="Brodie E.L."/>
            <person name="Williams K.H."/>
            <person name="Hubbard S.S."/>
            <person name="Banfield J.F."/>
        </authorList>
    </citation>
    <scope>NUCLEOTIDE SEQUENCE [LARGE SCALE GENOMIC DNA]</scope>
</reference>
<keyword evidence="6 7" id="KW-0862">Zinc</keyword>
<dbReference type="STRING" id="1802270.A3C07_04405"/>
<dbReference type="HAMAP" id="MF_00009">
    <property type="entry name" value="Endoribonucl_YbeY"/>
    <property type="match status" value="1"/>
</dbReference>
<organism evidence="8 9">
    <name type="scientific">Candidatus Sungbacteria bacterium RIFCSPHIGHO2_02_FULL_47_11</name>
    <dbReference type="NCBI Taxonomy" id="1802270"/>
    <lineage>
        <taxon>Bacteria</taxon>
        <taxon>Candidatus Sungiibacteriota</taxon>
    </lineage>
</organism>
<keyword evidence="3 7" id="KW-0479">Metal-binding</keyword>
<evidence type="ECO:0000313" key="8">
    <source>
        <dbReference type="EMBL" id="OGZ98434.1"/>
    </source>
</evidence>
<evidence type="ECO:0000256" key="1">
    <source>
        <dbReference type="ARBA" id="ARBA00010875"/>
    </source>
</evidence>
<feature type="binding site" evidence="7">
    <location>
        <position position="90"/>
    </location>
    <ligand>
        <name>Zn(2+)</name>
        <dbReference type="ChEBI" id="CHEBI:29105"/>
        <note>catalytic</note>
    </ligand>
</feature>
<evidence type="ECO:0000256" key="3">
    <source>
        <dbReference type="ARBA" id="ARBA00022723"/>
    </source>
</evidence>
<dbReference type="GO" id="GO:0005737">
    <property type="term" value="C:cytoplasm"/>
    <property type="evidence" value="ECO:0007669"/>
    <property type="project" value="UniProtKB-SubCell"/>
</dbReference>
<evidence type="ECO:0000256" key="5">
    <source>
        <dbReference type="ARBA" id="ARBA00022801"/>
    </source>
</evidence>
<dbReference type="GO" id="GO:0008270">
    <property type="term" value="F:zinc ion binding"/>
    <property type="evidence" value="ECO:0007669"/>
    <property type="project" value="UniProtKB-UniRule"/>
</dbReference>